<organism evidence="4 5">
    <name type="scientific">Acetobacter fallax</name>
    <dbReference type="NCBI Taxonomy" id="1737473"/>
    <lineage>
        <taxon>Bacteria</taxon>
        <taxon>Pseudomonadati</taxon>
        <taxon>Pseudomonadota</taxon>
        <taxon>Alphaproteobacteria</taxon>
        <taxon>Acetobacterales</taxon>
        <taxon>Acetobacteraceae</taxon>
        <taxon>Acetobacter</taxon>
    </lineage>
</organism>
<reference evidence="4 5" key="1">
    <citation type="journal article" date="2020" name="Int. J. Syst. Evol. Microbiol.">
        <title>Novel acetic acid bacteria from cider fermentations: Acetobacter conturbans sp. nov. and Acetobacter fallax sp. nov.</title>
        <authorList>
            <person name="Sombolestani A.S."/>
            <person name="Cleenwerck I."/>
            <person name="Cnockaert M."/>
            <person name="Borremans W."/>
            <person name="Wieme A.D."/>
            <person name="De Vuyst L."/>
            <person name="Vandamme P."/>
        </authorList>
    </citation>
    <scope>NUCLEOTIDE SEQUENCE [LARGE SCALE GENOMIC DNA]</scope>
    <source>
        <strain evidence="4 5">LMG 1637</strain>
    </source>
</reference>
<dbReference type="PIRSF" id="PIRSF016719">
    <property type="entry name" value="UCP016719"/>
    <property type="match status" value="1"/>
</dbReference>
<evidence type="ECO:0000313" key="4">
    <source>
        <dbReference type="EMBL" id="NHO31884.1"/>
    </source>
</evidence>
<dbReference type="Pfam" id="PF20732">
    <property type="entry name" value="NamZ_C"/>
    <property type="match status" value="1"/>
</dbReference>
<dbReference type="InterPro" id="IPR048502">
    <property type="entry name" value="NamZ_N"/>
</dbReference>
<gene>
    <name evidence="4" type="ORF">GOB84_04760</name>
</gene>
<protein>
    <submittedName>
        <fullName evidence="4">DUF1343 domain-containing protein</fullName>
    </submittedName>
</protein>
<feature type="signal peptide" evidence="1">
    <location>
        <begin position="1"/>
        <end position="25"/>
    </location>
</feature>
<dbReference type="Gene3D" id="3.90.1150.140">
    <property type="match status" value="1"/>
</dbReference>
<dbReference type="Gene3D" id="3.40.50.12170">
    <property type="entry name" value="Uncharacterised protein PF07075, DUF1343"/>
    <property type="match status" value="1"/>
</dbReference>
<accession>A0ABX0K672</accession>
<dbReference type="Proteomes" id="UP000615326">
    <property type="component" value="Unassembled WGS sequence"/>
</dbReference>
<keyword evidence="1" id="KW-0732">Signal</keyword>
<dbReference type="RefSeq" id="WP_173576481.1">
    <property type="nucleotide sequence ID" value="NZ_WOSW01000005.1"/>
</dbReference>
<feature type="domain" description="Peptidoglycan beta-N-acetylmuramidase NamZ N-terminal" evidence="2">
    <location>
        <begin position="56"/>
        <end position="261"/>
    </location>
</feature>
<dbReference type="PANTHER" id="PTHR42915">
    <property type="entry name" value="HYPOTHETICAL 460 KDA PROTEIN IN FEUA-SIGW INTERGENIC REGION [PRECURSOR]"/>
    <property type="match status" value="1"/>
</dbReference>
<dbReference type="InterPro" id="IPR048503">
    <property type="entry name" value="NamZ_C"/>
</dbReference>
<keyword evidence="5" id="KW-1185">Reference proteome</keyword>
<dbReference type="PANTHER" id="PTHR42915:SF1">
    <property type="entry name" value="PEPTIDOGLYCAN BETA-N-ACETYLMURAMIDASE NAMZ"/>
    <property type="match status" value="1"/>
</dbReference>
<feature type="domain" description="Peptidoglycan beta-N-acetylmuramidase NamZ C-terminal" evidence="3">
    <location>
        <begin position="266"/>
        <end position="417"/>
    </location>
</feature>
<comment type="caution">
    <text evidence="4">The sequence shown here is derived from an EMBL/GenBank/DDBJ whole genome shotgun (WGS) entry which is preliminary data.</text>
</comment>
<name>A0ABX0K672_9PROT</name>
<evidence type="ECO:0000259" key="2">
    <source>
        <dbReference type="Pfam" id="PF07075"/>
    </source>
</evidence>
<proteinExistence type="predicted"/>
<dbReference type="EMBL" id="WOSW01000005">
    <property type="protein sequence ID" value="NHO31884.1"/>
    <property type="molecule type" value="Genomic_DNA"/>
</dbReference>
<feature type="chain" id="PRO_5045342244" evidence="1">
    <location>
        <begin position="26"/>
        <end position="418"/>
    </location>
</feature>
<evidence type="ECO:0000313" key="5">
    <source>
        <dbReference type="Proteomes" id="UP000615326"/>
    </source>
</evidence>
<sequence length="418" mass="45323">MTISRRAAFLCAGAGLLGSALPARADTPACPSSAHVKTGLDILRSENWSRLAGKKVGLVANPSSVDTSLIHIADLLHEAPDVRLTAIFGPEHGFRGSAEAGSSEARTTDSRTGVTVFDIYALSGSRLDTVLSSAGIDLLLFDIQDIGARFYTYIWTLHDIMQSCARLKIPVLVLDRPNPITGLHPSGPVLSPAFSSFVGRAPIALRHGMTIGELALYFNAHFIHPHKADLTVIHMQGWTRPLFFDETALPWVAPSPNMPTLETAITYPGTCLFEGTVLSVGRGTAQPFLSLGGPEVDATRWVQDLRAVNLPGVLFRETWFSPTASVDRGMKIHGINMVVTDRSVFDPVLTGIVMLSTARALSTAPFWRNNGVPFDQLSGTDTVRQQLDAALTPEKIIASWKNDLDAFVKRREKVLLYS</sequence>
<evidence type="ECO:0000256" key="1">
    <source>
        <dbReference type="SAM" id="SignalP"/>
    </source>
</evidence>
<dbReference type="Pfam" id="PF07075">
    <property type="entry name" value="NamZ_N"/>
    <property type="match status" value="1"/>
</dbReference>
<evidence type="ECO:0000259" key="3">
    <source>
        <dbReference type="Pfam" id="PF20732"/>
    </source>
</evidence>
<dbReference type="InterPro" id="IPR008302">
    <property type="entry name" value="NamZ"/>
</dbReference>